<organism evidence="4 5">
    <name type="scientific">Pseudoteredinibacter isoporae</name>
    <dbReference type="NCBI Taxonomy" id="570281"/>
    <lineage>
        <taxon>Bacteria</taxon>
        <taxon>Pseudomonadati</taxon>
        <taxon>Pseudomonadota</taxon>
        <taxon>Gammaproteobacteria</taxon>
        <taxon>Cellvibrionales</taxon>
        <taxon>Cellvibrionaceae</taxon>
        <taxon>Pseudoteredinibacter</taxon>
    </lineage>
</organism>
<evidence type="ECO:0000313" key="5">
    <source>
        <dbReference type="Proteomes" id="UP000528457"/>
    </source>
</evidence>
<keyword evidence="1 2" id="KW-0129">CBS domain</keyword>
<accession>A0A7X0JVJ1</accession>
<evidence type="ECO:0000259" key="3">
    <source>
        <dbReference type="PROSITE" id="PS51371"/>
    </source>
</evidence>
<dbReference type="PANTHER" id="PTHR43080:SF2">
    <property type="entry name" value="CBS DOMAIN-CONTAINING PROTEIN"/>
    <property type="match status" value="1"/>
</dbReference>
<dbReference type="PANTHER" id="PTHR43080">
    <property type="entry name" value="CBS DOMAIN-CONTAINING PROTEIN CBSX3, MITOCHONDRIAL"/>
    <property type="match status" value="1"/>
</dbReference>
<feature type="domain" description="CBS" evidence="3">
    <location>
        <begin position="108"/>
        <end position="171"/>
    </location>
</feature>
<protein>
    <submittedName>
        <fullName evidence="4">CBS domain-containing protein</fullName>
    </submittedName>
</protein>
<gene>
    <name evidence="4" type="ORF">HNR48_003350</name>
</gene>
<evidence type="ECO:0000313" key="4">
    <source>
        <dbReference type="EMBL" id="MBB6523048.1"/>
    </source>
</evidence>
<dbReference type="Gene3D" id="3.10.580.10">
    <property type="entry name" value="CBS-domain"/>
    <property type="match status" value="1"/>
</dbReference>
<keyword evidence="5" id="KW-1185">Reference proteome</keyword>
<comment type="caution">
    <text evidence="4">The sequence shown here is derived from an EMBL/GenBank/DDBJ whole genome shotgun (WGS) entry which is preliminary data.</text>
</comment>
<feature type="domain" description="CBS" evidence="3">
    <location>
        <begin position="37"/>
        <end position="95"/>
    </location>
</feature>
<dbReference type="AlphaFoldDB" id="A0A7X0JVJ1"/>
<dbReference type="InParanoid" id="A0A7X0JVJ1"/>
<dbReference type="EMBL" id="JACHHT010000003">
    <property type="protein sequence ID" value="MBB6523048.1"/>
    <property type="molecule type" value="Genomic_DNA"/>
</dbReference>
<dbReference type="RefSeq" id="WP_166843934.1">
    <property type="nucleotide sequence ID" value="NZ_JAAONY010000003.1"/>
</dbReference>
<dbReference type="PROSITE" id="PS51371">
    <property type="entry name" value="CBS"/>
    <property type="match status" value="2"/>
</dbReference>
<name>A0A7X0JVJ1_9GAMM</name>
<dbReference type="SMART" id="SM00116">
    <property type="entry name" value="CBS"/>
    <property type="match status" value="2"/>
</dbReference>
<dbReference type="InterPro" id="IPR046342">
    <property type="entry name" value="CBS_dom_sf"/>
</dbReference>
<dbReference type="InterPro" id="IPR000644">
    <property type="entry name" value="CBS_dom"/>
</dbReference>
<sequence>MKKLALNPTDRNLGLAEPERLTGLSRQSPALEFFTDFTQVQPLVIESSASAVEAQRLMQQAHVRLKFVIDHDGAFLGIISLDDLKDRKIVQKVSEGIGRNDISVRDLMTPVKDLFTLDFGEVADSSISDVIELLKDYGQQHILVVDQHINQVRGIFSASDISRKLHLPIDIQSTSNFFKVFAHM</sequence>
<evidence type="ECO:0000256" key="2">
    <source>
        <dbReference type="PROSITE-ProRule" id="PRU00703"/>
    </source>
</evidence>
<dbReference type="InterPro" id="IPR051257">
    <property type="entry name" value="Diverse_CBS-Domain"/>
</dbReference>
<proteinExistence type="predicted"/>
<dbReference type="SUPFAM" id="SSF54631">
    <property type="entry name" value="CBS-domain pair"/>
    <property type="match status" value="1"/>
</dbReference>
<evidence type="ECO:0000256" key="1">
    <source>
        <dbReference type="ARBA" id="ARBA00023122"/>
    </source>
</evidence>
<reference evidence="4 5" key="1">
    <citation type="submission" date="2020-08" db="EMBL/GenBank/DDBJ databases">
        <title>Genomic Encyclopedia of Type Strains, Phase IV (KMG-IV): sequencing the most valuable type-strain genomes for metagenomic binning, comparative biology and taxonomic classification.</title>
        <authorList>
            <person name="Goeker M."/>
        </authorList>
    </citation>
    <scope>NUCLEOTIDE SEQUENCE [LARGE SCALE GENOMIC DNA]</scope>
    <source>
        <strain evidence="4 5">DSM 22368</strain>
    </source>
</reference>
<dbReference type="Proteomes" id="UP000528457">
    <property type="component" value="Unassembled WGS sequence"/>
</dbReference>
<dbReference type="Pfam" id="PF00571">
    <property type="entry name" value="CBS"/>
    <property type="match status" value="2"/>
</dbReference>